<dbReference type="InterPro" id="IPR050487">
    <property type="entry name" value="FtsQ_DivIB"/>
</dbReference>
<dbReference type="PROSITE" id="PS51779">
    <property type="entry name" value="POTRA"/>
    <property type="match status" value="1"/>
</dbReference>
<dbReference type="AlphaFoldDB" id="A0A2N3LQS1"/>
<evidence type="ECO:0000256" key="1">
    <source>
        <dbReference type="ARBA" id="ARBA00004370"/>
    </source>
</evidence>
<evidence type="ECO:0000313" key="10">
    <source>
        <dbReference type="EMBL" id="PKR86970.1"/>
    </source>
</evidence>
<comment type="function">
    <text evidence="8">Cell division protein that may be involved in stabilizing or promoting the assembly of the division complex.</text>
</comment>
<dbReference type="GO" id="GO:0032153">
    <property type="term" value="C:cell division site"/>
    <property type="evidence" value="ECO:0007669"/>
    <property type="project" value="UniProtKB-UniRule"/>
</dbReference>
<dbReference type="InterPro" id="IPR005548">
    <property type="entry name" value="Cell_div_FtsQ/DivIB_C"/>
</dbReference>
<evidence type="ECO:0000259" key="9">
    <source>
        <dbReference type="PROSITE" id="PS51779"/>
    </source>
</evidence>
<evidence type="ECO:0000256" key="8">
    <source>
        <dbReference type="HAMAP-Rule" id="MF_00912"/>
    </source>
</evidence>
<dbReference type="Pfam" id="PF08478">
    <property type="entry name" value="POTRA_1"/>
    <property type="match status" value="1"/>
</dbReference>
<dbReference type="HAMAP" id="MF_00912">
    <property type="entry name" value="DivIB"/>
    <property type="match status" value="1"/>
</dbReference>
<keyword evidence="6 8" id="KW-0472">Membrane</keyword>
<accession>A0A2N3LQS1</accession>
<dbReference type="OrthoDB" id="1819027at2"/>
<keyword evidence="7 8" id="KW-0131">Cell cycle</keyword>
<evidence type="ECO:0000313" key="11">
    <source>
        <dbReference type="Proteomes" id="UP000233440"/>
    </source>
</evidence>
<dbReference type="RefSeq" id="WP_101352620.1">
    <property type="nucleotide sequence ID" value="NZ_PIQO01000001.1"/>
</dbReference>
<proteinExistence type="inferred from homology"/>
<evidence type="ECO:0000256" key="4">
    <source>
        <dbReference type="ARBA" id="ARBA00022692"/>
    </source>
</evidence>
<dbReference type="Pfam" id="PF03799">
    <property type="entry name" value="FtsQ_DivIB_C"/>
    <property type="match status" value="1"/>
</dbReference>
<evidence type="ECO:0000256" key="7">
    <source>
        <dbReference type="ARBA" id="ARBA00023306"/>
    </source>
</evidence>
<dbReference type="Proteomes" id="UP000233440">
    <property type="component" value="Unassembled WGS sequence"/>
</dbReference>
<dbReference type="PANTHER" id="PTHR37820">
    <property type="entry name" value="CELL DIVISION PROTEIN DIVIB"/>
    <property type="match status" value="1"/>
</dbReference>
<gene>
    <name evidence="8" type="primary">divIB</name>
    <name evidence="10" type="ORF">CWO92_02650</name>
</gene>
<dbReference type="InterPro" id="IPR026580">
    <property type="entry name" value="DivIB"/>
</dbReference>
<keyword evidence="2 8" id="KW-1003">Cell membrane</keyword>
<evidence type="ECO:0000256" key="3">
    <source>
        <dbReference type="ARBA" id="ARBA00022618"/>
    </source>
</evidence>
<dbReference type="Gene3D" id="3.40.50.10960">
    <property type="match status" value="1"/>
</dbReference>
<name>A0A2N3LQS1_9BACI</name>
<comment type="similarity">
    <text evidence="8">Belongs to the FtsQ/DivIB family. DivIB subfamily.</text>
</comment>
<comment type="subcellular location">
    <subcellularLocation>
        <location evidence="8">Cell membrane</location>
        <topology evidence="8">Single-pass type II membrane protein</topology>
    </subcellularLocation>
    <subcellularLocation>
        <location evidence="1">Membrane</location>
    </subcellularLocation>
    <text evidence="8">Localizes to the division septum.</text>
</comment>
<sequence>MGQGKVVSLEDRIPKLKEQRKRKTNRRLVLLISVFFLLIICVIYFQSPLSHVGKISVKGNLSLIKKEIIEKSGISSQTNIWNMKNEDIEKKLLQLSQIKSVTIKKNLPNKVNIEIKEYKQIATLATGTSFSPVLENGVVLRNNSIKALNGPILTNFQKGKYLKHMAEQLQQLPSEITNSISEIHYDPNKTDSYHILLFMNDGYEVSATMRTLADKMVHYPSIISQLTPNVKGIIDLEVGSYFTPFKSKGEQKDENQDSEG</sequence>
<evidence type="ECO:0000256" key="2">
    <source>
        <dbReference type="ARBA" id="ARBA00022475"/>
    </source>
</evidence>
<comment type="caution">
    <text evidence="10">The sequence shown here is derived from an EMBL/GenBank/DDBJ whole genome shotgun (WGS) entry which is preliminary data.</text>
</comment>
<evidence type="ECO:0000256" key="6">
    <source>
        <dbReference type="ARBA" id="ARBA00023136"/>
    </source>
</evidence>
<keyword evidence="5 8" id="KW-1133">Transmembrane helix</keyword>
<organism evidence="10 11">
    <name type="scientific">Heyndrickxia camelliae</name>
    <dbReference type="NCBI Taxonomy" id="1707093"/>
    <lineage>
        <taxon>Bacteria</taxon>
        <taxon>Bacillati</taxon>
        <taxon>Bacillota</taxon>
        <taxon>Bacilli</taxon>
        <taxon>Bacillales</taxon>
        <taxon>Bacillaceae</taxon>
        <taxon>Heyndrickxia</taxon>
    </lineage>
</organism>
<keyword evidence="11" id="KW-1185">Reference proteome</keyword>
<dbReference type="InterPro" id="IPR034746">
    <property type="entry name" value="POTRA"/>
</dbReference>
<feature type="transmembrane region" description="Helical" evidence="8">
    <location>
        <begin position="28"/>
        <end position="45"/>
    </location>
</feature>
<protein>
    <recommendedName>
        <fullName evidence="8">Cell division protein DivIB</fullName>
    </recommendedName>
</protein>
<keyword evidence="4 8" id="KW-0812">Transmembrane</keyword>
<feature type="domain" description="POTRA" evidence="9">
    <location>
        <begin position="50"/>
        <end position="118"/>
    </location>
</feature>
<dbReference type="EMBL" id="PIQO01000001">
    <property type="protein sequence ID" value="PKR86970.1"/>
    <property type="molecule type" value="Genomic_DNA"/>
</dbReference>
<dbReference type="Gene3D" id="3.10.20.310">
    <property type="entry name" value="membrane protein fhac"/>
    <property type="match status" value="1"/>
</dbReference>
<evidence type="ECO:0000256" key="5">
    <source>
        <dbReference type="ARBA" id="ARBA00022989"/>
    </source>
</evidence>
<reference evidence="10 11" key="1">
    <citation type="submission" date="2017-11" db="EMBL/GenBank/DDBJ databases">
        <title>Bacillus camelliae sp. nov., isolated from pu'er tea.</title>
        <authorList>
            <person name="Niu L."/>
        </authorList>
    </citation>
    <scope>NUCLEOTIDE SEQUENCE [LARGE SCALE GENOMIC DNA]</scope>
    <source>
        <strain evidence="10 11">7578-1</strain>
    </source>
</reference>
<dbReference type="PANTHER" id="PTHR37820:SF1">
    <property type="entry name" value="CELL DIVISION PROTEIN FTSQ"/>
    <property type="match status" value="1"/>
</dbReference>
<keyword evidence="3 8" id="KW-0132">Cell division</keyword>
<dbReference type="GO" id="GO:0043093">
    <property type="term" value="P:FtsZ-dependent cytokinesis"/>
    <property type="evidence" value="ECO:0007669"/>
    <property type="project" value="UniProtKB-UniRule"/>
</dbReference>
<dbReference type="InterPro" id="IPR013685">
    <property type="entry name" value="POTRA_FtsQ_type"/>
</dbReference>
<dbReference type="GO" id="GO:0005886">
    <property type="term" value="C:plasma membrane"/>
    <property type="evidence" value="ECO:0007669"/>
    <property type="project" value="UniProtKB-SubCell"/>
</dbReference>